<dbReference type="InterPro" id="IPR006315">
    <property type="entry name" value="OM_autotransptr_brl_dom"/>
</dbReference>
<feature type="domain" description="Autotransporter" evidence="17">
    <location>
        <begin position="1104"/>
        <end position="1370"/>
    </location>
</feature>
<dbReference type="SMART" id="SM00869">
    <property type="entry name" value="Autotransporter"/>
    <property type="match status" value="1"/>
</dbReference>
<dbReference type="Gene3D" id="2.160.20.20">
    <property type="match status" value="1"/>
</dbReference>
<evidence type="ECO:0000256" key="2">
    <source>
        <dbReference type="ARBA" id="ARBA00004418"/>
    </source>
</evidence>
<feature type="domain" description="Peptidase S6" evidence="18">
    <location>
        <begin position="56"/>
        <end position="301"/>
    </location>
</feature>
<dbReference type="InterPro" id="IPR012332">
    <property type="entry name" value="Autotransporter_pectin_lyase_C"/>
</dbReference>
<keyword evidence="6" id="KW-0964">Secreted</keyword>
<protein>
    <submittedName>
        <fullName evidence="19">Autotransporter outer membrane beta-barrel domain-containing protein</fullName>
    </submittedName>
</protein>
<evidence type="ECO:0000256" key="13">
    <source>
        <dbReference type="ARBA" id="ARBA00023026"/>
    </source>
</evidence>
<keyword evidence="10" id="KW-0574">Periplasm</keyword>
<reference evidence="19" key="2">
    <citation type="submission" date="2017-12" db="EMBL/GenBank/DDBJ databases">
        <authorList>
            <person name="Hurst M.R.H."/>
        </authorList>
    </citation>
    <scope>NUCLEOTIDE SEQUENCE</scope>
    <source>
        <strain evidence="19">CDC 2010K-2159</strain>
        <plasmid evidence="19">pSNE1-2010K-2159</plasmid>
    </source>
</reference>
<evidence type="ECO:0000313" key="19">
    <source>
        <dbReference type="EMBL" id="AUF34814.1"/>
    </source>
</evidence>
<proteinExistence type="predicted"/>
<keyword evidence="12" id="KW-0720">Serine protease</keyword>
<dbReference type="PRINTS" id="PR00921">
    <property type="entry name" value="IGASERPTASE"/>
</dbReference>
<evidence type="ECO:0000256" key="15">
    <source>
        <dbReference type="ARBA" id="ARBA00023145"/>
    </source>
</evidence>
<dbReference type="GO" id="GO:0005576">
    <property type="term" value="C:extracellular region"/>
    <property type="evidence" value="ECO:0007669"/>
    <property type="project" value="UniProtKB-SubCell"/>
</dbReference>
<dbReference type="SUPFAM" id="SSF103515">
    <property type="entry name" value="Autotransporter"/>
    <property type="match status" value="1"/>
</dbReference>
<dbReference type="PANTHER" id="PTHR12338:SF9">
    <property type="entry name" value="IMMUNOGLOBULIN A1 PROTEASE AUTOTRANSPORTER"/>
    <property type="match status" value="1"/>
</dbReference>
<evidence type="ECO:0000256" key="10">
    <source>
        <dbReference type="ARBA" id="ARBA00022764"/>
    </source>
</evidence>
<dbReference type="Pfam" id="PF03797">
    <property type="entry name" value="Autotransporter"/>
    <property type="match status" value="1"/>
</dbReference>
<dbReference type="GO" id="GO:0006508">
    <property type="term" value="P:proteolysis"/>
    <property type="evidence" value="ECO:0007669"/>
    <property type="project" value="UniProtKB-KW"/>
</dbReference>
<dbReference type="InterPro" id="IPR036709">
    <property type="entry name" value="Autotransporte_beta_dom_sf"/>
</dbReference>
<dbReference type="InterPro" id="IPR057393">
    <property type="entry name" value="PIC_HAP1_IgA0_b-sol2"/>
</dbReference>
<keyword evidence="15" id="KW-0865">Zymogen</keyword>
<dbReference type="RefSeq" id="WP_168445490.1">
    <property type="nucleotide sequence ID" value="NZ_CP025255.1"/>
</dbReference>
<geneLocation type="plasmid" evidence="19">
    <name>pSNE1-2010K-2159</name>
</geneLocation>
<evidence type="ECO:0000256" key="14">
    <source>
        <dbReference type="ARBA" id="ARBA00023136"/>
    </source>
</evidence>
<dbReference type="GO" id="GO:0009279">
    <property type="term" value="C:cell outer membrane"/>
    <property type="evidence" value="ECO:0007669"/>
    <property type="project" value="UniProtKB-SubCell"/>
</dbReference>
<accession>A0A2H4YPP1</accession>
<name>A0A2H4YPP1_SALNE</name>
<dbReference type="Pfam" id="PF24078">
    <property type="entry name" value="Beta-sol_PIC_HAP1_IgA0_2nd"/>
    <property type="match status" value="1"/>
</dbReference>
<dbReference type="Pfam" id="PF02395">
    <property type="entry name" value="Peptidase_S6"/>
    <property type="match status" value="1"/>
</dbReference>
<dbReference type="NCBIfam" id="TIGR01414">
    <property type="entry name" value="autotrans_barl"/>
    <property type="match status" value="1"/>
</dbReference>
<keyword evidence="16" id="KW-0998">Cell outer membrane</keyword>
<keyword evidence="5" id="KW-1134">Transmembrane beta strand</keyword>
<evidence type="ECO:0000256" key="16">
    <source>
        <dbReference type="ARBA" id="ARBA00023237"/>
    </source>
</evidence>
<evidence type="ECO:0000256" key="6">
    <source>
        <dbReference type="ARBA" id="ARBA00022525"/>
    </source>
</evidence>
<evidence type="ECO:0000256" key="4">
    <source>
        <dbReference type="ARBA" id="ARBA00004613"/>
    </source>
</evidence>
<evidence type="ECO:0000259" key="18">
    <source>
        <dbReference type="PROSITE" id="PS51691"/>
    </source>
</evidence>
<keyword evidence="11" id="KW-0378">Hydrolase</keyword>
<dbReference type="CDD" id="cd01343">
    <property type="entry name" value="PL1_Passenger_AT"/>
    <property type="match status" value="1"/>
</dbReference>
<comment type="subcellular location">
    <subcellularLocation>
        <location evidence="3">Cell outer membrane</location>
        <topology evidence="3">Multi-pass membrane protein</topology>
    </subcellularLocation>
    <subcellularLocation>
        <location evidence="1">Cell surface</location>
    </subcellularLocation>
    <subcellularLocation>
        <location evidence="2">Periplasm</location>
    </subcellularLocation>
    <subcellularLocation>
        <location evidence="4">Secreted</location>
    </subcellularLocation>
</comment>
<dbReference type="PROSITE" id="PS51691">
    <property type="entry name" value="PEPTIDASE_S6"/>
    <property type="match status" value="1"/>
</dbReference>
<dbReference type="SUPFAM" id="SSF51126">
    <property type="entry name" value="Pectin lyase-like"/>
    <property type="match status" value="2"/>
</dbReference>
<dbReference type="GO" id="GO:0004252">
    <property type="term" value="F:serine-type endopeptidase activity"/>
    <property type="evidence" value="ECO:0007669"/>
    <property type="project" value="InterPro"/>
</dbReference>
<evidence type="ECO:0000256" key="9">
    <source>
        <dbReference type="ARBA" id="ARBA00022729"/>
    </source>
</evidence>
<evidence type="ECO:0000259" key="17">
    <source>
        <dbReference type="PROSITE" id="PS51208"/>
    </source>
</evidence>
<gene>
    <name evidence="19" type="ORF">AW90_49875</name>
</gene>
<evidence type="ECO:0000256" key="12">
    <source>
        <dbReference type="ARBA" id="ARBA00022825"/>
    </source>
</evidence>
<dbReference type="InterPro" id="IPR030396">
    <property type="entry name" value="Peptidase_S6_dom"/>
</dbReference>
<dbReference type="InterPro" id="IPR011050">
    <property type="entry name" value="Pectin_lyase_fold/virulence"/>
</dbReference>
<dbReference type="InterPro" id="IPR050909">
    <property type="entry name" value="Bact_Autotransporter_VF"/>
</dbReference>
<evidence type="ECO:0000256" key="1">
    <source>
        <dbReference type="ARBA" id="ARBA00004241"/>
    </source>
</evidence>
<dbReference type="PANTHER" id="PTHR12338">
    <property type="entry name" value="AUTOTRANSPORTER"/>
    <property type="match status" value="1"/>
</dbReference>
<reference evidence="19" key="1">
    <citation type="journal article" date="2016" name="Genome Announc.">
        <title>Chromosome and Plasmids of the Tick-Borne Relapsing Fever Agent Borrelia hermsii.</title>
        <authorList>
            <person name="Barbour A.G."/>
        </authorList>
    </citation>
    <scope>NUCLEOTIDE SEQUENCE</scope>
    <source>
        <strain evidence="19">CDC 2010K-2159</strain>
        <plasmid evidence="19">pSNE1-2010K-2159</plasmid>
    </source>
</reference>
<keyword evidence="9" id="KW-0732">Signal</keyword>
<evidence type="ECO:0000256" key="7">
    <source>
        <dbReference type="ARBA" id="ARBA00022670"/>
    </source>
</evidence>
<evidence type="ECO:0000256" key="5">
    <source>
        <dbReference type="ARBA" id="ARBA00022452"/>
    </source>
</evidence>
<dbReference type="Gene3D" id="3.30.160.280">
    <property type="match status" value="1"/>
</dbReference>
<keyword evidence="14" id="KW-0472">Membrane</keyword>
<dbReference type="Gene3D" id="2.40.10.120">
    <property type="match status" value="1"/>
</dbReference>
<evidence type="ECO:0000256" key="11">
    <source>
        <dbReference type="ARBA" id="ARBA00022801"/>
    </source>
</evidence>
<evidence type="ECO:0000256" key="8">
    <source>
        <dbReference type="ARBA" id="ARBA00022692"/>
    </source>
</evidence>
<keyword evidence="7" id="KW-0645">Protease</keyword>
<dbReference type="GO" id="GO:0009986">
    <property type="term" value="C:cell surface"/>
    <property type="evidence" value="ECO:0007669"/>
    <property type="project" value="UniProtKB-SubCell"/>
</dbReference>
<dbReference type="PROSITE" id="PS51208">
    <property type="entry name" value="AUTOTRANSPORTER"/>
    <property type="match status" value="1"/>
</dbReference>
<dbReference type="EMBL" id="CP025255">
    <property type="protein sequence ID" value="AUF34814.1"/>
    <property type="molecule type" value="Genomic_DNA"/>
</dbReference>
<dbReference type="InterPro" id="IPR000710">
    <property type="entry name" value="Peptidase_S6"/>
</dbReference>
<keyword evidence="13" id="KW-0843">Virulence</keyword>
<organism evidence="19">
    <name type="scientific">Salmonella enterica subsp. enterica serovar Newport str. CDC 2010K-2159</name>
    <dbReference type="NCBI Taxonomy" id="1454627"/>
    <lineage>
        <taxon>Bacteria</taxon>
        <taxon>Pseudomonadati</taxon>
        <taxon>Pseudomonadota</taxon>
        <taxon>Gammaproteobacteria</taxon>
        <taxon>Enterobacterales</taxon>
        <taxon>Enterobacteriaceae</taxon>
        <taxon>Salmonella</taxon>
    </lineage>
</organism>
<evidence type="ECO:0000256" key="3">
    <source>
        <dbReference type="ARBA" id="ARBA00004571"/>
    </source>
</evidence>
<dbReference type="InterPro" id="IPR005546">
    <property type="entry name" value="Autotransporte_beta"/>
</dbReference>
<dbReference type="GO" id="GO:0042597">
    <property type="term" value="C:periplasmic space"/>
    <property type="evidence" value="ECO:0007669"/>
    <property type="project" value="UniProtKB-SubCell"/>
</dbReference>
<dbReference type="Gene3D" id="2.40.128.130">
    <property type="entry name" value="Autotransporter beta-domain"/>
    <property type="match status" value="1"/>
</dbReference>
<keyword evidence="19" id="KW-0614">Plasmid</keyword>
<keyword evidence="8" id="KW-0812">Transmembrane</keyword>
<sequence length="1370" mass="146402">MNKIYSLKYCPVSGGFIAVSELASRVIKRTGRKLKKTSLIIVSTTCLSYPVISQAGIVRSDIAYQIYRDFAENKGLFVPGATDIPVYSKDGKLVGRLDKAPMADFSSVSTSGFATLVSPQYIVSVKHNGGYQSVSFGNGKNSYSLVDRNNYPSADFHAPRLNKLVTEVVPASVTAEGTKRDAYKNTGRYTAFYRVGSGSQYIKDKDGNLTRIAGGYAFKTGGTTGVPLISDTTIVSNPGQTYNPANGPIPNYGAPGDSGSPLFAYDALQKKWVTVAVLRAYAGLEGTTNLWDVIPTDYLSQVIQDDFDSPVNPVSGQGPLKWTYDKTSGTGTLSQGSQNWAMHGQKGNDLNAGKNLVFSGQNGAIVLKDSVTQGAGYLEFKDSYTVSAESGKTWTGAGIITDKGTNVTWKVNGVAGDNLHKLGEGTLTINGTGVNPGGLKTGDGTVVLNQQADAAGNVQAFSSVNLASGRPTVVLGDASQVNPDNISWGYRGGTLDLNGNAVTFTRLLAADYGAVITNSAQQKSSLLLDLKAIDTNVNEPSIGSISPFGGKGTPGNLYSRNLNGQTSYYILKSATYGNTLWGNSLNDPNQWEFVGTDKNKAIQTVKDRILAERAKQPVIYHGQLTGNMDVTIPPLPGGRKAIFDGSINMPEGTLNQDGGTLIFQGHPVTHASVNGSAPVSLTQKDWENRDFTLKTLSLKNADFHLSRNAVQNSDIHSDNSHITLGSSRVFVDKNDGTGNYVSAVEGISTPDAVNDRSQYQGNITLNNNSTLNINSRFTGGIEAHNSQVNVTSPDAVLQNSGVFVNSSLSVRDGGHLTTYRGIYSDSRVQIGKNGTLSLNGTPVTGSDRQFTPMLYMTEGYDLTGNNATLDVSNWAHAFGDIHAESPSTVRIGSDTPGTLSSEVSSALADGMFGGYNAAYYGAITGGKGNVSLQNGLWRMSGDSAVNSLVARNSRVKSEEKGAFRTLTVNKLDTTDSDFVLRTDLKDADKIRVTGKASGSDNTLNVSFMKNPSPGQSLNIPLVSAPAGTAADVFKAGTRVTGFSRVTPTLHVDTSGGSTQWILDGFRTEADKAVAAKADSFMNSGYKNFMTEVNNLNKRMGELRDTNGNAGAWARIMNGAGSADGGYSDNYTHVQVGFDKKHALDGVDLFTGVTMTYTDSSADSNAFSGKTKSVGGGLYASALFDSGAYIDLIGKYIHHDNDYTGNFAGLGTKHYGTHSLYAGAETGYRYHLTEDTFIEPQAELVYGEVSGKTFRWKDGEMDLSMKNKDFSPLIGRTGIELGKTFSGKDWSVTARAGTSWQFDLLNNGETVLRDASGEKRIKGEKDSRMLFNVGMNAQVKDNMRFGLEFEKSAFGKYNVDNAINANFRYSF</sequence>